<dbReference type="InterPro" id="IPR058248">
    <property type="entry name" value="Lxx211020-like"/>
</dbReference>
<keyword evidence="2" id="KW-0732">Signal</keyword>
<dbReference type="AlphaFoldDB" id="A0A1B0ZJA4"/>
<evidence type="ECO:0000256" key="1">
    <source>
        <dbReference type="SAM" id="MobiDB-lite"/>
    </source>
</evidence>
<proteinExistence type="predicted"/>
<dbReference type="STRING" id="1630135.DAD186_15550"/>
<dbReference type="PANTHER" id="PTHR36302:SF1">
    <property type="entry name" value="COPPER CHAPERONE PCU(A)C"/>
    <property type="match status" value="1"/>
</dbReference>
<sequence>MVNAGWRINRRGFVGLASLSMVALAGCSEQPEKDASSKAQQPSEAADAHDGSVKVSDAWVKAADPADTDMTAVFASLTYAGGAQESVRITGARCDAADMCMLHEVVTENGKSTMREAEGGFTLKAGESFMLEPGGPHIMLMGLTKPLAAGESIALTLEIEGMDDVDFTAIVKDFAGAEENYGDMGSDDGQ</sequence>
<evidence type="ECO:0000313" key="4">
    <source>
        <dbReference type="Proteomes" id="UP000092596"/>
    </source>
</evidence>
<dbReference type="SUPFAM" id="SSF110087">
    <property type="entry name" value="DR1885-like metal-binding protein"/>
    <property type="match status" value="1"/>
</dbReference>
<evidence type="ECO:0000256" key="2">
    <source>
        <dbReference type="SAM" id="SignalP"/>
    </source>
</evidence>
<protein>
    <recommendedName>
        <fullName evidence="5">Copper chaperone PCu(A)C</fullName>
    </recommendedName>
</protein>
<name>A0A1B0ZJA4_9MICO</name>
<dbReference type="InterPro" id="IPR007410">
    <property type="entry name" value="LpqE-like"/>
</dbReference>
<accession>A0A1B0ZJA4</accession>
<dbReference type="PANTHER" id="PTHR36302">
    <property type="entry name" value="BLR7088 PROTEIN"/>
    <property type="match status" value="1"/>
</dbReference>
<dbReference type="Gene3D" id="2.60.40.1890">
    <property type="entry name" value="PCu(A)C copper chaperone"/>
    <property type="match status" value="1"/>
</dbReference>
<organism evidence="3 4">
    <name type="scientific">Dermabacter vaginalis</name>
    <dbReference type="NCBI Taxonomy" id="1630135"/>
    <lineage>
        <taxon>Bacteria</taxon>
        <taxon>Bacillati</taxon>
        <taxon>Actinomycetota</taxon>
        <taxon>Actinomycetes</taxon>
        <taxon>Micrococcales</taxon>
        <taxon>Dermabacteraceae</taxon>
        <taxon>Dermabacter</taxon>
    </lineage>
</organism>
<dbReference type="EMBL" id="CP012117">
    <property type="protein sequence ID" value="ANP28105.1"/>
    <property type="molecule type" value="Genomic_DNA"/>
</dbReference>
<gene>
    <name evidence="3" type="ORF">DAD186_15550</name>
</gene>
<dbReference type="Pfam" id="PF04314">
    <property type="entry name" value="PCuAC"/>
    <property type="match status" value="1"/>
</dbReference>
<evidence type="ECO:0000313" key="3">
    <source>
        <dbReference type="EMBL" id="ANP28105.1"/>
    </source>
</evidence>
<feature type="chain" id="PRO_5038464795" description="Copper chaperone PCu(A)C" evidence="2">
    <location>
        <begin position="26"/>
        <end position="190"/>
    </location>
</feature>
<dbReference type="Proteomes" id="UP000092596">
    <property type="component" value="Chromosome"/>
</dbReference>
<dbReference type="InterPro" id="IPR036182">
    <property type="entry name" value="PCuAC_sf"/>
</dbReference>
<dbReference type="PROSITE" id="PS51257">
    <property type="entry name" value="PROKAR_LIPOPROTEIN"/>
    <property type="match status" value="1"/>
</dbReference>
<feature type="signal peptide" evidence="2">
    <location>
        <begin position="1"/>
        <end position="25"/>
    </location>
</feature>
<feature type="region of interest" description="Disordered" evidence="1">
    <location>
        <begin position="32"/>
        <end position="51"/>
    </location>
</feature>
<dbReference type="KEGG" id="dva:DAD186_15550"/>
<evidence type="ECO:0008006" key="5">
    <source>
        <dbReference type="Google" id="ProtNLM"/>
    </source>
</evidence>
<reference evidence="3 4" key="1">
    <citation type="submission" date="2015-06" db="EMBL/GenBank/DDBJ databases">
        <title>Investigation of pathophysiology for high-risk pregnancy and development of treatment modality based on it.</title>
        <authorList>
            <person name="Kim B.-C."/>
            <person name="Lim S."/>
        </authorList>
    </citation>
    <scope>NUCLEOTIDE SEQUENCE [LARGE SCALE GENOMIC DNA]</scope>
    <source>
        <strain evidence="3 4">AD1-86</strain>
    </source>
</reference>